<reference evidence="1" key="1">
    <citation type="submission" date="2021-02" db="EMBL/GenBank/DDBJ databases">
        <title>Skermanella TT6 skin isolate.</title>
        <authorList>
            <person name="Lee K."/>
            <person name="Ganzorig M."/>
        </authorList>
    </citation>
    <scope>NUCLEOTIDE SEQUENCE</scope>
    <source>
        <strain evidence="1">TT6</strain>
    </source>
</reference>
<gene>
    <name evidence="1" type="ORF">IGS68_09160</name>
</gene>
<dbReference type="EMBL" id="CP067420">
    <property type="protein sequence ID" value="QQP91354.1"/>
    <property type="molecule type" value="Genomic_DNA"/>
</dbReference>
<proteinExistence type="predicted"/>
<protein>
    <submittedName>
        <fullName evidence="1">Uncharacterized protein</fullName>
    </submittedName>
</protein>
<name>A0ABX7BB45_9PROT</name>
<dbReference type="Proteomes" id="UP000595197">
    <property type="component" value="Chromosome"/>
</dbReference>
<evidence type="ECO:0000313" key="1">
    <source>
        <dbReference type="EMBL" id="QQP91354.1"/>
    </source>
</evidence>
<evidence type="ECO:0000313" key="2">
    <source>
        <dbReference type="Proteomes" id="UP000595197"/>
    </source>
</evidence>
<dbReference type="RefSeq" id="WP_201079176.1">
    <property type="nucleotide sequence ID" value="NZ_CP067420.1"/>
</dbReference>
<sequence>MLLLTCPSGAGATERLAPERKDSLDKVSLCIDLSKKLVPPGGSLIYSHPYLEKDEDKTLVTIYVKWRSASTVENGQGTPADHPFVSPETPYYCIWNGEKLLMHGDLKSLEETLQAGSMT</sequence>
<accession>A0ABX7BB45</accession>
<organism evidence="1 2">
    <name type="scientific">Skermanella cutis</name>
    <dbReference type="NCBI Taxonomy" id="2775420"/>
    <lineage>
        <taxon>Bacteria</taxon>
        <taxon>Pseudomonadati</taxon>
        <taxon>Pseudomonadota</taxon>
        <taxon>Alphaproteobacteria</taxon>
        <taxon>Rhodospirillales</taxon>
        <taxon>Azospirillaceae</taxon>
        <taxon>Skermanella</taxon>
    </lineage>
</organism>
<keyword evidence="2" id="KW-1185">Reference proteome</keyword>